<evidence type="ECO:0000256" key="10">
    <source>
        <dbReference type="SAM" id="Phobius"/>
    </source>
</evidence>
<reference evidence="11" key="1">
    <citation type="submission" date="2021-05" db="EMBL/GenBank/DDBJ databases">
        <authorList>
            <person name="Alioto T."/>
            <person name="Alioto T."/>
            <person name="Gomez Garrido J."/>
        </authorList>
    </citation>
    <scope>NUCLEOTIDE SEQUENCE</scope>
</reference>
<feature type="transmembrane region" description="Helical" evidence="10">
    <location>
        <begin position="58"/>
        <end position="81"/>
    </location>
</feature>
<evidence type="ECO:0000256" key="4">
    <source>
        <dbReference type="ARBA" id="ARBA00022692"/>
    </source>
</evidence>
<dbReference type="AlphaFoldDB" id="A0A8D8QVP5"/>
<dbReference type="EMBL" id="HBUF01100350">
    <property type="protein sequence ID" value="CAG6637887.1"/>
    <property type="molecule type" value="Transcribed_RNA"/>
</dbReference>
<dbReference type="PANTHER" id="PTHR21137:SF35">
    <property type="entry name" value="ODORANT RECEPTOR 19A-RELATED"/>
    <property type="match status" value="1"/>
</dbReference>
<keyword evidence="7 10" id="KW-0472">Membrane</keyword>
<evidence type="ECO:0000256" key="5">
    <source>
        <dbReference type="ARBA" id="ARBA00022725"/>
    </source>
</evidence>
<accession>A0A8D8QVP5</accession>
<evidence type="ECO:0000256" key="3">
    <source>
        <dbReference type="ARBA" id="ARBA00022606"/>
    </source>
</evidence>
<dbReference type="EMBL" id="HBUF01100349">
    <property type="protein sequence ID" value="CAG6637885.1"/>
    <property type="molecule type" value="Transcribed_RNA"/>
</dbReference>
<name>A0A8D8QVP5_9HEMI</name>
<organism evidence="11">
    <name type="scientific">Cacopsylla melanoneura</name>
    <dbReference type="NCBI Taxonomy" id="428564"/>
    <lineage>
        <taxon>Eukaryota</taxon>
        <taxon>Metazoa</taxon>
        <taxon>Ecdysozoa</taxon>
        <taxon>Arthropoda</taxon>
        <taxon>Hexapoda</taxon>
        <taxon>Insecta</taxon>
        <taxon>Pterygota</taxon>
        <taxon>Neoptera</taxon>
        <taxon>Paraneoptera</taxon>
        <taxon>Hemiptera</taxon>
        <taxon>Sternorrhyncha</taxon>
        <taxon>Psylloidea</taxon>
        <taxon>Psyllidae</taxon>
        <taxon>Psyllinae</taxon>
        <taxon>Cacopsylla</taxon>
    </lineage>
</organism>
<keyword evidence="2" id="KW-1003">Cell membrane</keyword>
<evidence type="ECO:0000256" key="8">
    <source>
        <dbReference type="ARBA" id="ARBA00023170"/>
    </source>
</evidence>
<proteinExistence type="predicted"/>
<dbReference type="Pfam" id="PF02949">
    <property type="entry name" value="7tm_6"/>
    <property type="match status" value="1"/>
</dbReference>
<feature type="transmembrane region" description="Helical" evidence="10">
    <location>
        <begin position="217"/>
        <end position="240"/>
    </location>
</feature>
<protein>
    <recommendedName>
        <fullName evidence="12">Odorant receptor</fullName>
    </recommendedName>
</protein>
<dbReference type="GO" id="GO:0005886">
    <property type="term" value="C:plasma membrane"/>
    <property type="evidence" value="ECO:0007669"/>
    <property type="project" value="UniProtKB-SubCell"/>
</dbReference>
<dbReference type="GO" id="GO:0005549">
    <property type="term" value="F:odorant binding"/>
    <property type="evidence" value="ECO:0007669"/>
    <property type="project" value="InterPro"/>
</dbReference>
<evidence type="ECO:0000313" key="11">
    <source>
        <dbReference type="EMBL" id="CAG6637887.1"/>
    </source>
</evidence>
<dbReference type="InterPro" id="IPR004117">
    <property type="entry name" value="7tm6_olfct_rcpt"/>
</dbReference>
<keyword evidence="4 10" id="KW-0812">Transmembrane</keyword>
<evidence type="ECO:0008006" key="12">
    <source>
        <dbReference type="Google" id="ProtNLM"/>
    </source>
</evidence>
<keyword evidence="6 10" id="KW-1133">Transmembrane helix</keyword>
<evidence type="ECO:0000256" key="6">
    <source>
        <dbReference type="ARBA" id="ARBA00022989"/>
    </source>
</evidence>
<keyword evidence="8" id="KW-0675">Receptor</keyword>
<keyword evidence="3" id="KW-0716">Sensory transduction</keyword>
<keyword evidence="5" id="KW-0552">Olfaction</keyword>
<feature type="transmembrane region" description="Helical" evidence="10">
    <location>
        <begin position="144"/>
        <end position="163"/>
    </location>
</feature>
<dbReference type="PANTHER" id="PTHR21137">
    <property type="entry name" value="ODORANT RECEPTOR"/>
    <property type="match status" value="1"/>
</dbReference>
<keyword evidence="9" id="KW-0807">Transducer</keyword>
<comment type="subcellular location">
    <subcellularLocation>
        <location evidence="1">Cell membrane</location>
        <topology evidence="1">Multi-pass membrane protein</topology>
    </subcellularLocation>
</comment>
<dbReference type="GO" id="GO:0004984">
    <property type="term" value="F:olfactory receptor activity"/>
    <property type="evidence" value="ECO:0007669"/>
    <property type="project" value="InterPro"/>
</dbReference>
<dbReference type="EMBL" id="HBUF01439458">
    <property type="protein sequence ID" value="CAG6742785.1"/>
    <property type="molecule type" value="Transcribed_RNA"/>
</dbReference>
<dbReference type="GO" id="GO:0007165">
    <property type="term" value="P:signal transduction"/>
    <property type="evidence" value="ECO:0007669"/>
    <property type="project" value="UniProtKB-KW"/>
</dbReference>
<evidence type="ECO:0000256" key="9">
    <source>
        <dbReference type="ARBA" id="ARBA00023224"/>
    </source>
</evidence>
<evidence type="ECO:0000256" key="7">
    <source>
        <dbReference type="ARBA" id="ARBA00023136"/>
    </source>
</evidence>
<evidence type="ECO:0000256" key="2">
    <source>
        <dbReference type="ARBA" id="ARBA00022475"/>
    </source>
</evidence>
<evidence type="ECO:0000256" key="1">
    <source>
        <dbReference type="ARBA" id="ARBA00004651"/>
    </source>
</evidence>
<sequence>MWASLVKMKQKLNPRFKIQEEKVSTYLDHQLSLLRFLGLFKLADDILVRPYRHLLQKIYIRFTFTYSIILLTLSYLCILFRASNSFIEVFKNLVETVAVSTLCMDIMLLNIKNTELLRLLDKMNTFDVTSKKSIYSNARKIERLIYVCYCVLIGFAMGIKYVIPFLPISSQHATFVQKVYGFKYPQKRLPMCLWIPYIDTSEPLWFPLFYLIEMYSAVLWFGLAITDALFYPFILLHFCGQHLVLASKLKNLGRSSVRPRMRTLRRTLCDNRLREEQEIFEVKKCILFHRKLCSFRLQVKYFLVLKHF</sequence>